<evidence type="ECO:0000313" key="2">
    <source>
        <dbReference type="EMBL" id="KAH7149235.1"/>
    </source>
</evidence>
<keyword evidence="3" id="KW-1185">Reference proteome</keyword>
<feature type="compositionally biased region" description="Polar residues" evidence="1">
    <location>
        <begin position="180"/>
        <end position="209"/>
    </location>
</feature>
<sequence>MSTCVVRWSRKQVDNTKTHNNHSHQDQTPINMGDQHNSSRPDYQRSNPHTLNSALQTPWWMERRGTQNVAHKPPCFFCILSLINRHHPSLSIKVEPADCRQPCRNLSNASRKPPIFNGRKGRMRDEPLVKCRENTKEKNVVRGLHEASTSTFPRLVSQEKSRRHFSWGIEPGRDHPAGTCSRSSRHQQTPWGNPGSSDQTRHSCSTSCR</sequence>
<dbReference type="Proteomes" id="UP000717696">
    <property type="component" value="Unassembled WGS sequence"/>
</dbReference>
<accession>A0A9P9F116</accession>
<feature type="compositionally biased region" description="Polar residues" evidence="1">
    <location>
        <begin position="26"/>
        <end position="36"/>
    </location>
</feature>
<gene>
    <name evidence="2" type="ORF">B0J13DRAFT_300804</name>
</gene>
<dbReference type="AlphaFoldDB" id="A0A9P9F116"/>
<reference evidence="2" key="1">
    <citation type="journal article" date="2021" name="Nat. Commun.">
        <title>Genetic determinants of endophytism in the Arabidopsis root mycobiome.</title>
        <authorList>
            <person name="Mesny F."/>
            <person name="Miyauchi S."/>
            <person name="Thiergart T."/>
            <person name="Pickel B."/>
            <person name="Atanasova L."/>
            <person name="Karlsson M."/>
            <person name="Huettel B."/>
            <person name="Barry K.W."/>
            <person name="Haridas S."/>
            <person name="Chen C."/>
            <person name="Bauer D."/>
            <person name="Andreopoulos W."/>
            <person name="Pangilinan J."/>
            <person name="LaButti K."/>
            <person name="Riley R."/>
            <person name="Lipzen A."/>
            <person name="Clum A."/>
            <person name="Drula E."/>
            <person name="Henrissat B."/>
            <person name="Kohler A."/>
            <person name="Grigoriev I.V."/>
            <person name="Martin F.M."/>
            <person name="Hacquard S."/>
        </authorList>
    </citation>
    <scope>NUCLEOTIDE SEQUENCE</scope>
    <source>
        <strain evidence="2">MPI-CAGE-AT-0021</strain>
    </source>
</reference>
<evidence type="ECO:0000256" key="1">
    <source>
        <dbReference type="SAM" id="MobiDB-lite"/>
    </source>
</evidence>
<evidence type="ECO:0000313" key="3">
    <source>
        <dbReference type="Proteomes" id="UP000717696"/>
    </source>
</evidence>
<organism evidence="2 3">
    <name type="scientific">Dactylonectria estremocensis</name>
    <dbReference type="NCBI Taxonomy" id="1079267"/>
    <lineage>
        <taxon>Eukaryota</taxon>
        <taxon>Fungi</taxon>
        <taxon>Dikarya</taxon>
        <taxon>Ascomycota</taxon>
        <taxon>Pezizomycotina</taxon>
        <taxon>Sordariomycetes</taxon>
        <taxon>Hypocreomycetidae</taxon>
        <taxon>Hypocreales</taxon>
        <taxon>Nectriaceae</taxon>
        <taxon>Dactylonectria</taxon>
    </lineage>
</organism>
<feature type="region of interest" description="Disordered" evidence="1">
    <location>
        <begin position="163"/>
        <end position="209"/>
    </location>
</feature>
<protein>
    <submittedName>
        <fullName evidence="2">Uncharacterized protein</fullName>
    </submittedName>
</protein>
<name>A0A9P9F116_9HYPO</name>
<dbReference type="EMBL" id="JAGMUU010000007">
    <property type="protein sequence ID" value="KAH7149235.1"/>
    <property type="molecule type" value="Genomic_DNA"/>
</dbReference>
<feature type="region of interest" description="Disordered" evidence="1">
    <location>
        <begin position="1"/>
        <end position="50"/>
    </location>
</feature>
<proteinExistence type="predicted"/>
<comment type="caution">
    <text evidence="2">The sequence shown here is derived from an EMBL/GenBank/DDBJ whole genome shotgun (WGS) entry which is preliminary data.</text>
</comment>